<dbReference type="PANTHER" id="PTHR42885:SF1">
    <property type="entry name" value="THREONINE-PHOSPHATE DECARBOXYLASE"/>
    <property type="match status" value="1"/>
</dbReference>
<dbReference type="CDD" id="cd00609">
    <property type="entry name" value="AAT_like"/>
    <property type="match status" value="1"/>
</dbReference>
<proteinExistence type="predicted"/>
<dbReference type="EMBL" id="JAGGKS010000002">
    <property type="protein sequence ID" value="MBP1925066.1"/>
    <property type="molecule type" value="Genomic_DNA"/>
</dbReference>
<evidence type="ECO:0000313" key="11">
    <source>
        <dbReference type="EMBL" id="MBP1925066.1"/>
    </source>
</evidence>
<comment type="catalytic activity">
    <reaction evidence="9">
        <text>O-phospho-L-threonine + H(+) = (R)-1-aminopropan-2-yl phosphate + CO2</text>
        <dbReference type="Rhea" id="RHEA:11492"/>
        <dbReference type="ChEBI" id="CHEBI:15378"/>
        <dbReference type="ChEBI" id="CHEBI:16526"/>
        <dbReference type="ChEBI" id="CHEBI:58563"/>
        <dbReference type="ChEBI" id="CHEBI:58675"/>
        <dbReference type="EC" id="4.1.1.81"/>
    </reaction>
</comment>
<dbReference type="RefSeq" id="WP_209510817.1">
    <property type="nucleotide sequence ID" value="NZ_JAGGKS010000002.1"/>
</dbReference>
<dbReference type="EC" id="4.1.1.81" evidence="4"/>
<evidence type="ECO:0000256" key="3">
    <source>
        <dbReference type="ARBA" id="ARBA00004953"/>
    </source>
</evidence>
<dbReference type="InterPro" id="IPR015421">
    <property type="entry name" value="PyrdxlP-dep_Trfase_major"/>
</dbReference>
<evidence type="ECO:0000256" key="8">
    <source>
        <dbReference type="ARBA" id="ARBA00029996"/>
    </source>
</evidence>
<feature type="domain" description="Aminotransferase class I/classII large" evidence="10">
    <location>
        <begin position="23"/>
        <end position="350"/>
    </location>
</feature>
<dbReference type="Gene3D" id="3.40.640.10">
    <property type="entry name" value="Type I PLP-dependent aspartate aminotransferase-like (Major domain)"/>
    <property type="match status" value="1"/>
</dbReference>
<protein>
    <recommendedName>
        <fullName evidence="4">threonine-phosphate decarboxylase</fullName>
        <ecNumber evidence="4">4.1.1.81</ecNumber>
    </recommendedName>
    <alternativeName>
        <fullName evidence="8">L-threonine-O-3-phosphate decarboxylase</fullName>
    </alternativeName>
</protein>
<evidence type="ECO:0000256" key="6">
    <source>
        <dbReference type="ARBA" id="ARBA00022898"/>
    </source>
</evidence>
<comment type="cofactor">
    <cofactor evidence="1">
        <name>pyridoxal 5'-phosphate</name>
        <dbReference type="ChEBI" id="CHEBI:597326"/>
    </cofactor>
</comment>
<comment type="pathway">
    <text evidence="3">Cofactor biosynthesis; adenosylcobalamin biosynthesis.</text>
</comment>
<accession>A0ABS4GBK7</accession>
<gene>
    <name evidence="11" type="ORF">J2Z76_000923</name>
</gene>
<keyword evidence="5" id="KW-0169">Cobalamin biosynthesis</keyword>
<organism evidence="11 12">
    <name type="scientific">Sedimentibacter acidaminivorans</name>
    <dbReference type="NCBI Taxonomy" id="913099"/>
    <lineage>
        <taxon>Bacteria</taxon>
        <taxon>Bacillati</taxon>
        <taxon>Bacillota</taxon>
        <taxon>Tissierellia</taxon>
        <taxon>Sedimentibacter</taxon>
    </lineage>
</organism>
<sequence length="358" mass="41018">MNNDSHGADIYGASKIFGIDEDDIIDFSSNINPFGIPDNVQEAIIRSIKYSIRYPDINSRELIKGLSNCEKIPESWFFCSNGAAEAIFRIALCMIPQNAILISPTFSEYEQALTTVGTDVKYFTLEEENGFKLTDKIIDDIKIDTDIVFICNPNNPTGQIIDKILLEKIISHCKLMNTTIVIDECFMDFVENKEKYSTIDLMEKYDNLIVLKAFTKIYAIPGIRLGYCMSSNINVIANLKKSGPPWNVSTIAQAAGVASLEEREYVTKSVKYVKKQRQYLIDEMNRLNIKIYEAHANYIFFKLIRKINLYDELLKKGILIRSCSNYRNLDDSYYRIAVKSEYENKILIENLKEIIGNK</sequence>
<evidence type="ECO:0000256" key="9">
    <source>
        <dbReference type="ARBA" id="ARBA00048531"/>
    </source>
</evidence>
<evidence type="ECO:0000256" key="1">
    <source>
        <dbReference type="ARBA" id="ARBA00001933"/>
    </source>
</evidence>
<comment type="caution">
    <text evidence="11">The sequence shown here is derived from an EMBL/GenBank/DDBJ whole genome shotgun (WGS) entry which is preliminary data.</text>
</comment>
<dbReference type="InterPro" id="IPR015424">
    <property type="entry name" value="PyrdxlP-dep_Trfase"/>
</dbReference>
<comment type="function">
    <text evidence="2">Decarboxylates L-threonine-O-3-phosphate to yield (R)-1-amino-2-propanol O-2-phosphate, the precursor for the linkage between the nucleotide loop and the corrin ring in cobalamin.</text>
</comment>
<dbReference type="Gene3D" id="3.90.1150.10">
    <property type="entry name" value="Aspartate Aminotransferase, domain 1"/>
    <property type="match status" value="1"/>
</dbReference>
<name>A0ABS4GBK7_9FIRM</name>
<dbReference type="InterPro" id="IPR004839">
    <property type="entry name" value="Aminotransferase_I/II_large"/>
</dbReference>
<dbReference type="InterPro" id="IPR015422">
    <property type="entry name" value="PyrdxlP-dep_Trfase_small"/>
</dbReference>
<evidence type="ECO:0000256" key="5">
    <source>
        <dbReference type="ARBA" id="ARBA00022573"/>
    </source>
</evidence>
<keyword evidence="6" id="KW-0663">Pyridoxal phosphate</keyword>
<keyword evidence="12" id="KW-1185">Reference proteome</keyword>
<evidence type="ECO:0000256" key="2">
    <source>
        <dbReference type="ARBA" id="ARBA00003444"/>
    </source>
</evidence>
<evidence type="ECO:0000256" key="4">
    <source>
        <dbReference type="ARBA" id="ARBA00012285"/>
    </source>
</evidence>
<dbReference type="NCBIfam" id="TIGR01140">
    <property type="entry name" value="L_thr_O3P_dcar"/>
    <property type="match status" value="1"/>
</dbReference>
<keyword evidence="7" id="KW-0456">Lyase</keyword>
<evidence type="ECO:0000313" key="12">
    <source>
        <dbReference type="Proteomes" id="UP001519342"/>
    </source>
</evidence>
<dbReference type="PANTHER" id="PTHR42885">
    <property type="entry name" value="HISTIDINOL-PHOSPHATE AMINOTRANSFERASE-RELATED"/>
    <property type="match status" value="1"/>
</dbReference>
<evidence type="ECO:0000256" key="7">
    <source>
        <dbReference type="ARBA" id="ARBA00023239"/>
    </source>
</evidence>
<reference evidence="11 12" key="1">
    <citation type="submission" date="2021-03" db="EMBL/GenBank/DDBJ databases">
        <title>Genomic Encyclopedia of Type Strains, Phase IV (KMG-IV): sequencing the most valuable type-strain genomes for metagenomic binning, comparative biology and taxonomic classification.</title>
        <authorList>
            <person name="Goeker M."/>
        </authorList>
    </citation>
    <scope>NUCLEOTIDE SEQUENCE [LARGE SCALE GENOMIC DNA]</scope>
    <source>
        <strain evidence="11 12">DSM 24004</strain>
    </source>
</reference>
<dbReference type="SUPFAM" id="SSF53383">
    <property type="entry name" value="PLP-dependent transferases"/>
    <property type="match status" value="1"/>
</dbReference>
<dbReference type="Proteomes" id="UP001519342">
    <property type="component" value="Unassembled WGS sequence"/>
</dbReference>
<dbReference type="InterPro" id="IPR005860">
    <property type="entry name" value="CobD"/>
</dbReference>
<evidence type="ECO:0000259" key="10">
    <source>
        <dbReference type="Pfam" id="PF00155"/>
    </source>
</evidence>
<dbReference type="Pfam" id="PF00155">
    <property type="entry name" value="Aminotran_1_2"/>
    <property type="match status" value="1"/>
</dbReference>